<keyword evidence="1" id="KW-1133">Transmembrane helix</keyword>
<dbReference type="OrthoDB" id="1756234at2"/>
<gene>
    <name evidence="2" type="ORF">FFL34_08155</name>
</gene>
<evidence type="ECO:0000313" key="3">
    <source>
        <dbReference type="Proteomes" id="UP000306980"/>
    </source>
</evidence>
<keyword evidence="1" id="KW-0812">Transmembrane</keyword>
<reference evidence="2 3" key="1">
    <citation type="submission" date="2019-05" db="EMBL/GenBank/DDBJ databases">
        <title>Genomic analysis of Lentibacillus sp. NKC220-2.</title>
        <authorList>
            <person name="Oh Y.J."/>
        </authorList>
    </citation>
    <scope>NUCLEOTIDE SEQUENCE [LARGE SCALE GENOMIC DNA]</scope>
    <source>
        <strain evidence="2 3">NKC220-2</strain>
    </source>
</reference>
<dbReference type="EMBL" id="VCIA01000001">
    <property type="protein sequence ID" value="TMN22099.1"/>
    <property type="molecule type" value="Genomic_DNA"/>
</dbReference>
<evidence type="ECO:0000256" key="1">
    <source>
        <dbReference type="SAM" id="Phobius"/>
    </source>
</evidence>
<comment type="caution">
    <text evidence="2">The sequence shown here is derived from an EMBL/GenBank/DDBJ whole genome shotgun (WGS) entry which is preliminary data.</text>
</comment>
<organism evidence="2 3">
    <name type="scientific">Lentibacillus cibarius</name>
    <dbReference type="NCBI Taxonomy" id="2583219"/>
    <lineage>
        <taxon>Bacteria</taxon>
        <taxon>Bacillati</taxon>
        <taxon>Bacillota</taxon>
        <taxon>Bacilli</taxon>
        <taxon>Bacillales</taxon>
        <taxon>Bacillaceae</taxon>
        <taxon>Lentibacillus</taxon>
    </lineage>
</organism>
<dbReference type="InterPro" id="IPR025059">
    <property type="entry name" value="DUF3997"/>
</dbReference>
<dbReference type="AlphaFoldDB" id="A0A5S3QK26"/>
<dbReference type="Proteomes" id="UP000306980">
    <property type="component" value="Unassembled WGS sequence"/>
</dbReference>
<keyword evidence="1" id="KW-0472">Membrane</keyword>
<name>A0A5S3QK26_9BACI</name>
<feature type="transmembrane region" description="Helical" evidence="1">
    <location>
        <begin position="35"/>
        <end position="56"/>
    </location>
</feature>
<evidence type="ECO:0000313" key="2">
    <source>
        <dbReference type="EMBL" id="TMN22099.1"/>
    </source>
</evidence>
<sequence>MRYMFSHKHFTLTQLKVLFEEKRIILGMSRLIRSLFNRILVVLLMSFILTSCAGLGDYSIDLPGNLQVDRINGENIVISLIDDASGSGTTIVPAKVAEVGWNKKYIIVRQTDQKEGFWVVKVDTAKAIGPLDHKNFLKKKKELNIPSEVELKSLDYYTKEM</sequence>
<accession>A0A5S3QK26</accession>
<dbReference type="Pfam" id="PF13162">
    <property type="entry name" value="DUF3997"/>
    <property type="match status" value="1"/>
</dbReference>
<proteinExistence type="predicted"/>
<protein>
    <submittedName>
        <fullName evidence="2">DUF3997 domain-containing protein</fullName>
    </submittedName>
</protein>